<dbReference type="EMBL" id="JAPEUV010000135">
    <property type="protein sequence ID" value="KAJ4331866.1"/>
    <property type="molecule type" value="Genomic_DNA"/>
</dbReference>
<protein>
    <recommendedName>
        <fullName evidence="4">Putative lipoate-protein ligase A</fullName>
    </recommendedName>
</protein>
<evidence type="ECO:0000256" key="1">
    <source>
        <dbReference type="ARBA" id="ARBA00003253"/>
    </source>
</evidence>
<dbReference type="AlphaFoldDB" id="A0A9W9BW88"/>
<evidence type="ECO:0000259" key="6">
    <source>
        <dbReference type="PROSITE" id="PS51733"/>
    </source>
</evidence>
<accession>A0A9W9BW88</accession>
<gene>
    <name evidence="7" type="ORF">N0V87_008803</name>
</gene>
<evidence type="ECO:0000313" key="7">
    <source>
        <dbReference type="EMBL" id="KAJ4331866.1"/>
    </source>
</evidence>
<feature type="compositionally biased region" description="Basic and acidic residues" evidence="5">
    <location>
        <begin position="188"/>
        <end position="211"/>
    </location>
</feature>
<dbReference type="SUPFAM" id="SSF55681">
    <property type="entry name" value="Class II aaRS and biotin synthetases"/>
    <property type="match status" value="1"/>
</dbReference>
<dbReference type="GO" id="GO:0009249">
    <property type="term" value="P:protein lipoylation"/>
    <property type="evidence" value="ECO:0007669"/>
    <property type="project" value="InterPro"/>
</dbReference>
<dbReference type="InterPro" id="IPR004143">
    <property type="entry name" value="BPL_LPL_catalytic"/>
</dbReference>
<dbReference type="GO" id="GO:0005739">
    <property type="term" value="C:mitochondrion"/>
    <property type="evidence" value="ECO:0007669"/>
    <property type="project" value="TreeGrafter"/>
</dbReference>
<reference evidence="7" key="1">
    <citation type="submission" date="2022-10" db="EMBL/GenBank/DDBJ databases">
        <title>Tapping the CABI collections for fungal endophytes: first genome assemblies for Collariella, Neodidymelliopsis, Ascochyta clinopodiicola, Didymella pomorum, Didymosphaeria variabile, Neocosmospora piperis and Neocucurbitaria cava.</title>
        <authorList>
            <person name="Hill R."/>
        </authorList>
    </citation>
    <scope>NUCLEOTIDE SEQUENCE</scope>
    <source>
        <strain evidence="7">IMI 360193</strain>
    </source>
</reference>
<feature type="region of interest" description="Disordered" evidence="5">
    <location>
        <begin position="188"/>
        <end position="220"/>
    </location>
</feature>
<proteinExistence type="inferred from homology"/>
<dbReference type="Gene3D" id="3.30.930.10">
    <property type="entry name" value="Bira Bifunctional Protein, Domain 2"/>
    <property type="match status" value="1"/>
</dbReference>
<sequence length="429" mass="48262">MAPSRGLQLSCTFRSFTNCRSASHRPAHAAKTPTWLTQARRPYSLFTENLSNPAHKLQSYVSRSSDPYLNLSIEDHILRKSPPQSTVLFLYVNRPCVVIGRNQNPWSEVNLGILNAAIGSKTLKDTGPPNIGSVDIVRRRSGGGTVFHDEGNLNWSITCPRTEFTRDKHAEMVVRALRKQGIERARVNERHDIVLDQGHEKRPSDPEDTHRSPYTVDDGIPKPLKVSGSAYKLTRQRALHHATTLLESPNLHIISQYLRSPAKHNIEAKGVESVSSPVSNIGLDLKAYKTRLQEVFAEMYASVGNIDVVETVGDEYLSIPDIRKGYDELRTLEWMWAQTPQFDVTLDFVGGPEITMNVHHGIIKSFDVETHAIDDTHEDLRVALVGTKLQDVTDWSMLLQANVEPFNDRCAAVAQRLEELLPVPEFPRR</sequence>
<feature type="domain" description="BPL/LPL catalytic" evidence="6">
    <location>
        <begin position="82"/>
        <end position="304"/>
    </location>
</feature>
<dbReference type="GO" id="GO:0017118">
    <property type="term" value="F:lipoyltransferase activity"/>
    <property type="evidence" value="ECO:0007669"/>
    <property type="project" value="TreeGrafter"/>
</dbReference>
<comment type="function">
    <text evidence="1">Catalyzes both the ATP-dependent activation of exogenously supplied lipoate to lipoyl-AMP and the transfer of the activated lipoyl onto the lipoyl domains of lipoate-dependent enzymes.</text>
</comment>
<keyword evidence="8" id="KW-1185">Reference proteome</keyword>
<dbReference type="InterPro" id="IPR045864">
    <property type="entry name" value="aa-tRNA-synth_II/BPL/LPL"/>
</dbReference>
<dbReference type="PANTHER" id="PTHR12561">
    <property type="entry name" value="LIPOATE-PROTEIN LIGASE"/>
    <property type="match status" value="1"/>
</dbReference>
<dbReference type="CDD" id="cd16443">
    <property type="entry name" value="LplA"/>
    <property type="match status" value="1"/>
</dbReference>
<evidence type="ECO:0000256" key="5">
    <source>
        <dbReference type="SAM" id="MobiDB-lite"/>
    </source>
</evidence>
<dbReference type="InterPro" id="IPR004562">
    <property type="entry name" value="LipoylTrfase_LipoateP_Ligase"/>
</dbReference>
<dbReference type="Pfam" id="PF21948">
    <property type="entry name" value="LplA-B_cat"/>
    <property type="match status" value="1"/>
</dbReference>
<dbReference type="OrthoDB" id="201621at2759"/>
<organism evidence="7 8">
    <name type="scientific">Didymella glomerata</name>
    <dbReference type="NCBI Taxonomy" id="749621"/>
    <lineage>
        <taxon>Eukaryota</taxon>
        <taxon>Fungi</taxon>
        <taxon>Dikarya</taxon>
        <taxon>Ascomycota</taxon>
        <taxon>Pezizomycotina</taxon>
        <taxon>Dothideomycetes</taxon>
        <taxon>Pleosporomycetidae</taxon>
        <taxon>Pleosporales</taxon>
        <taxon>Pleosporineae</taxon>
        <taxon>Didymellaceae</taxon>
        <taxon>Didymella</taxon>
    </lineage>
</organism>
<name>A0A9W9BW88_9PLEO</name>
<evidence type="ECO:0000256" key="3">
    <source>
        <dbReference type="ARBA" id="ARBA00008242"/>
    </source>
</evidence>
<dbReference type="PROSITE" id="PS51733">
    <property type="entry name" value="BPL_LPL_CATALYTIC"/>
    <property type="match status" value="1"/>
</dbReference>
<comment type="caution">
    <text evidence="7">The sequence shown here is derived from an EMBL/GenBank/DDBJ whole genome shotgun (WGS) entry which is preliminary data.</text>
</comment>
<evidence type="ECO:0000256" key="4">
    <source>
        <dbReference type="ARBA" id="ARBA00015925"/>
    </source>
</evidence>
<dbReference type="PANTHER" id="PTHR12561:SF3">
    <property type="entry name" value="LIPOYLTRANSFERASE 1, MITOCHONDRIAL"/>
    <property type="match status" value="1"/>
</dbReference>
<evidence type="ECO:0000256" key="2">
    <source>
        <dbReference type="ARBA" id="ARBA00005085"/>
    </source>
</evidence>
<comment type="pathway">
    <text evidence="2">Protein modification; protein lipoylation via exogenous pathway; protein N(6)-(lipoyl)lysine from lipoate: step 2/2.</text>
</comment>
<dbReference type="FunFam" id="3.30.930.10:FF:000090">
    <property type="entry name" value="Lipoyltransferase and lipoate-protein ligase, putative"/>
    <property type="match status" value="1"/>
</dbReference>
<dbReference type="Proteomes" id="UP001140562">
    <property type="component" value="Unassembled WGS sequence"/>
</dbReference>
<comment type="similarity">
    <text evidence="3">Belongs to the LplA family.</text>
</comment>
<evidence type="ECO:0000313" key="8">
    <source>
        <dbReference type="Proteomes" id="UP001140562"/>
    </source>
</evidence>